<dbReference type="InterPro" id="IPR029064">
    <property type="entry name" value="Ribosomal_eL30-like_sf"/>
</dbReference>
<dbReference type="InterPro" id="IPR051259">
    <property type="entry name" value="rRNA_Methyltransferase"/>
</dbReference>
<reference evidence="4" key="1">
    <citation type="journal article" date="2021" name="PeerJ">
        <title>Extensive microbial diversity within the chicken gut microbiome revealed by metagenomics and culture.</title>
        <authorList>
            <person name="Gilroy R."/>
            <person name="Ravi A."/>
            <person name="Getino M."/>
            <person name="Pursley I."/>
            <person name="Horton D.L."/>
            <person name="Alikhan N.F."/>
            <person name="Baker D."/>
            <person name="Gharbi K."/>
            <person name="Hall N."/>
            <person name="Watson M."/>
            <person name="Adriaenssens E.M."/>
            <person name="Foster-Nyarko E."/>
            <person name="Jarju S."/>
            <person name="Secka A."/>
            <person name="Antonio M."/>
            <person name="Oren A."/>
            <person name="Chaudhuri R.R."/>
            <person name="La Ragione R."/>
            <person name="Hildebrand F."/>
            <person name="Pallen M.J."/>
        </authorList>
    </citation>
    <scope>NUCLEOTIDE SEQUENCE</scope>
    <source>
        <strain evidence="4">ChiHjej10B9-743</strain>
    </source>
</reference>
<gene>
    <name evidence="4" type="ORF">IAA42_03135</name>
</gene>
<feature type="domain" description="tRNA/rRNA methyltransferase SpoU type" evidence="3">
    <location>
        <begin position="123"/>
        <end position="267"/>
    </location>
</feature>
<reference evidence="4" key="2">
    <citation type="submission" date="2021-04" db="EMBL/GenBank/DDBJ databases">
        <authorList>
            <person name="Gilroy R."/>
        </authorList>
    </citation>
    <scope>NUCLEOTIDE SEQUENCE</scope>
    <source>
        <strain evidence="4">ChiHjej10B9-743</strain>
    </source>
</reference>
<dbReference type="Gene3D" id="3.30.1330.30">
    <property type="match status" value="1"/>
</dbReference>
<dbReference type="GO" id="GO:0003723">
    <property type="term" value="F:RNA binding"/>
    <property type="evidence" value="ECO:0007669"/>
    <property type="project" value="InterPro"/>
</dbReference>
<dbReference type="InterPro" id="IPR029026">
    <property type="entry name" value="tRNA_m1G_MTases_N"/>
</dbReference>
<dbReference type="PANTHER" id="PTHR43191:SF12">
    <property type="entry name" value="RRNA METHYLASE"/>
    <property type="match status" value="1"/>
</dbReference>
<dbReference type="PANTHER" id="PTHR43191">
    <property type="entry name" value="RRNA METHYLTRANSFERASE 3"/>
    <property type="match status" value="1"/>
</dbReference>
<dbReference type="GO" id="GO:0032259">
    <property type="term" value="P:methylation"/>
    <property type="evidence" value="ECO:0007669"/>
    <property type="project" value="UniProtKB-KW"/>
</dbReference>
<name>A0A9D2CGZ1_9ACTN</name>
<dbReference type="SUPFAM" id="SSF55315">
    <property type="entry name" value="L30e-like"/>
    <property type="match status" value="1"/>
</dbReference>
<evidence type="ECO:0000313" key="5">
    <source>
        <dbReference type="Proteomes" id="UP000824133"/>
    </source>
</evidence>
<dbReference type="InterPro" id="IPR001537">
    <property type="entry name" value="SpoU_MeTrfase"/>
</dbReference>
<evidence type="ECO:0000313" key="4">
    <source>
        <dbReference type="EMBL" id="HIY79409.1"/>
    </source>
</evidence>
<proteinExistence type="predicted"/>
<protein>
    <submittedName>
        <fullName evidence="4">RNA methyltransferase</fullName>
    </submittedName>
</protein>
<sequence length="272" mass="29356">MAHLVSVPELTDARLDVFARLSEHQLRNALEIERGVFIAESHLVVETALDSGAEPLSFLVDERDLAASEALLARAGDEVPAYVLPHEQIARLTGFGLTRGLLCAMRRPPSRSVAEVTSDARRVVVLEDLVDVANVGAVFRNAAALGADAVIVSPCCADPLSRRAARVSMGCVLKLPWARAEKDEWPRRTIGLLRDQGFSCFALALEPDAVPLDDPSLVSLERRALLFGSEGYGLSRAALDACDRSVIIPMSRGVDSLNVAASSAVAFWQLFR</sequence>
<evidence type="ECO:0000256" key="1">
    <source>
        <dbReference type="ARBA" id="ARBA00022603"/>
    </source>
</evidence>
<dbReference type="Gene3D" id="3.40.1280.10">
    <property type="match status" value="1"/>
</dbReference>
<dbReference type="SUPFAM" id="SSF75217">
    <property type="entry name" value="alpha/beta knot"/>
    <property type="match status" value="1"/>
</dbReference>
<dbReference type="GO" id="GO:0006396">
    <property type="term" value="P:RNA processing"/>
    <property type="evidence" value="ECO:0007669"/>
    <property type="project" value="InterPro"/>
</dbReference>
<evidence type="ECO:0000256" key="2">
    <source>
        <dbReference type="ARBA" id="ARBA00022679"/>
    </source>
</evidence>
<dbReference type="InterPro" id="IPR029028">
    <property type="entry name" value="Alpha/beta_knot_MTases"/>
</dbReference>
<evidence type="ECO:0000259" key="3">
    <source>
        <dbReference type="Pfam" id="PF00588"/>
    </source>
</evidence>
<accession>A0A9D2CGZ1</accession>
<dbReference type="GO" id="GO:0008173">
    <property type="term" value="F:RNA methyltransferase activity"/>
    <property type="evidence" value="ECO:0007669"/>
    <property type="project" value="InterPro"/>
</dbReference>
<dbReference type="EMBL" id="DXCP01000024">
    <property type="protein sequence ID" value="HIY79409.1"/>
    <property type="molecule type" value="Genomic_DNA"/>
</dbReference>
<dbReference type="Proteomes" id="UP000824133">
    <property type="component" value="Unassembled WGS sequence"/>
</dbReference>
<keyword evidence="2" id="KW-0808">Transferase</keyword>
<dbReference type="Pfam" id="PF00588">
    <property type="entry name" value="SpoU_methylase"/>
    <property type="match status" value="1"/>
</dbReference>
<organism evidence="4 5">
    <name type="scientific">Candidatus Olsenella excrementavium</name>
    <dbReference type="NCBI Taxonomy" id="2838709"/>
    <lineage>
        <taxon>Bacteria</taxon>
        <taxon>Bacillati</taxon>
        <taxon>Actinomycetota</taxon>
        <taxon>Coriobacteriia</taxon>
        <taxon>Coriobacteriales</taxon>
        <taxon>Atopobiaceae</taxon>
        <taxon>Olsenella</taxon>
    </lineage>
</organism>
<dbReference type="AlphaFoldDB" id="A0A9D2CGZ1"/>
<dbReference type="CDD" id="cd18095">
    <property type="entry name" value="SpoU-like_rRNA-MTase"/>
    <property type="match status" value="1"/>
</dbReference>
<comment type="caution">
    <text evidence="4">The sequence shown here is derived from an EMBL/GenBank/DDBJ whole genome shotgun (WGS) entry which is preliminary data.</text>
</comment>
<keyword evidence="1 4" id="KW-0489">Methyltransferase</keyword>